<protein>
    <submittedName>
        <fullName evidence="6">Uncharacterized protein Mb2921c</fullName>
    </submittedName>
</protein>
<dbReference type="NCBIfam" id="TIGR00368">
    <property type="entry name" value="YifB family Mg chelatase-like AAA ATPase"/>
    <property type="match status" value="1"/>
</dbReference>
<dbReference type="InterPro" id="IPR025158">
    <property type="entry name" value="Mg_chelat-rel_C"/>
</dbReference>
<dbReference type="SUPFAM" id="SSF54211">
    <property type="entry name" value="Ribosomal protein S5 domain 2-like"/>
    <property type="match status" value="1"/>
</dbReference>
<dbReference type="AlphaFoldDB" id="A0AA35RFC6"/>
<dbReference type="PANTHER" id="PTHR32039">
    <property type="entry name" value="MAGNESIUM-CHELATASE SUBUNIT CHLI"/>
    <property type="match status" value="1"/>
</dbReference>
<name>A0AA35RFC6_GEOBA</name>
<dbReference type="PRINTS" id="PR01657">
    <property type="entry name" value="MCMFAMILY"/>
</dbReference>
<evidence type="ECO:0000256" key="3">
    <source>
        <dbReference type="ARBA" id="ARBA00022741"/>
    </source>
</evidence>
<dbReference type="SMART" id="SM00382">
    <property type="entry name" value="AAA"/>
    <property type="match status" value="1"/>
</dbReference>
<dbReference type="GO" id="GO:0005524">
    <property type="term" value="F:ATP binding"/>
    <property type="evidence" value="ECO:0007669"/>
    <property type="project" value="UniProtKB-KW"/>
</dbReference>
<dbReference type="GO" id="GO:0003677">
    <property type="term" value="F:DNA binding"/>
    <property type="evidence" value="ECO:0007669"/>
    <property type="project" value="InterPro"/>
</dbReference>
<dbReference type="Pfam" id="PF01078">
    <property type="entry name" value="Mg_chelatase"/>
    <property type="match status" value="1"/>
</dbReference>
<keyword evidence="3" id="KW-0547">Nucleotide-binding</keyword>
<dbReference type="Pfam" id="PF13541">
    <property type="entry name" value="ChlI"/>
    <property type="match status" value="1"/>
</dbReference>
<comment type="caution">
    <text evidence="6">The sequence shown here is derived from an EMBL/GenBank/DDBJ whole genome shotgun (WGS) entry which is preliminary data.</text>
</comment>
<accession>A0AA35RFC6</accession>
<dbReference type="InterPro" id="IPR004482">
    <property type="entry name" value="Mg_chelat-rel"/>
</dbReference>
<dbReference type="InterPro" id="IPR003593">
    <property type="entry name" value="AAA+_ATPase"/>
</dbReference>
<dbReference type="InterPro" id="IPR001208">
    <property type="entry name" value="MCM_dom"/>
</dbReference>
<dbReference type="InterPro" id="IPR000523">
    <property type="entry name" value="Mg_chelatse_chII-like_cat_dom"/>
</dbReference>
<evidence type="ECO:0000259" key="5">
    <source>
        <dbReference type="SMART" id="SM00382"/>
    </source>
</evidence>
<reference evidence="6" key="1">
    <citation type="submission" date="2023-03" db="EMBL/GenBank/DDBJ databases">
        <authorList>
            <person name="Steffen K."/>
            <person name="Cardenas P."/>
        </authorList>
    </citation>
    <scope>NUCLEOTIDE SEQUENCE</scope>
</reference>
<comment type="similarity">
    <text evidence="2">Belongs to the Mg-chelatase subunits D/I family. ComM subfamily.</text>
</comment>
<feature type="domain" description="AAA+ ATPase" evidence="5">
    <location>
        <begin position="182"/>
        <end position="365"/>
    </location>
</feature>
<dbReference type="Pfam" id="PF13335">
    <property type="entry name" value="Mg_chelatase_C"/>
    <property type="match status" value="1"/>
</dbReference>
<dbReference type="Proteomes" id="UP001174909">
    <property type="component" value="Unassembled WGS sequence"/>
</dbReference>
<dbReference type="InterPro" id="IPR045006">
    <property type="entry name" value="CHLI-like"/>
</dbReference>
<keyword evidence="7" id="KW-1185">Reference proteome</keyword>
<evidence type="ECO:0000313" key="7">
    <source>
        <dbReference type="Proteomes" id="UP001174909"/>
    </source>
</evidence>
<dbReference type="PANTHER" id="PTHR32039:SF7">
    <property type="entry name" value="COMPETENCE PROTEIN COMM"/>
    <property type="match status" value="1"/>
</dbReference>
<organism evidence="6 7">
    <name type="scientific">Geodia barretti</name>
    <name type="common">Barrett's horny sponge</name>
    <dbReference type="NCBI Taxonomy" id="519541"/>
    <lineage>
        <taxon>Eukaryota</taxon>
        <taxon>Metazoa</taxon>
        <taxon>Porifera</taxon>
        <taxon>Demospongiae</taxon>
        <taxon>Heteroscleromorpha</taxon>
        <taxon>Tetractinellida</taxon>
        <taxon>Astrophorina</taxon>
        <taxon>Geodiidae</taxon>
        <taxon>Geodia</taxon>
    </lineage>
</organism>
<gene>
    <name evidence="6" type="ORF">GBAR_LOCUS6888</name>
</gene>
<dbReference type="SUPFAM" id="SSF52540">
    <property type="entry name" value="P-loop containing nucleoside triphosphate hydrolases"/>
    <property type="match status" value="1"/>
</dbReference>
<evidence type="ECO:0000256" key="1">
    <source>
        <dbReference type="ARBA" id="ARBA00005173"/>
    </source>
</evidence>
<comment type="pathway">
    <text evidence="1">Porphyrin-containing compound metabolism; chlorophyll biosynthesis.</text>
</comment>
<dbReference type="InterPro" id="IPR027417">
    <property type="entry name" value="P-loop_NTPase"/>
</dbReference>
<proteinExistence type="inferred from homology"/>
<evidence type="ECO:0000256" key="4">
    <source>
        <dbReference type="ARBA" id="ARBA00022840"/>
    </source>
</evidence>
<dbReference type="InterPro" id="IPR020568">
    <property type="entry name" value="Ribosomal_Su5_D2-typ_SF"/>
</dbReference>
<dbReference type="InterPro" id="IPR014721">
    <property type="entry name" value="Ribsml_uS5_D2-typ_fold_subgr"/>
</dbReference>
<evidence type="ECO:0000313" key="6">
    <source>
        <dbReference type="EMBL" id="CAI8010445.1"/>
    </source>
</evidence>
<dbReference type="Gene3D" id="3.30.230.10">
    <property type="match status" value="1"/>
</dbReference>
<evidence type="ECO:0000256" key="2">
    <source>
        <dbReference type="ARBA" id="ARBA00006354"/>
    </source>
</evidence>
<sequence length="520" mass="55615">MPVVDIVGLPGGAVREARDRIRVAIRNSGLSFPDDRILINLSPAAVPKRGSAFDLPLALGVIAASGQVPWDDEVGIMVLGELTLRGDVRPVHGALAAVSTGLEHGIDRFVVPRSNLAEAQALGRGSIVGVDSLTEAVKTLREVRPETWPVRSGAAADVAVGDFADLRGQDRLKRALQIAAAGRHHALLFGPPGSGKTMAARRMPGILPPLSGRQALEVTRVHSVAGTLGAGASLIARPPFRMPHHSASLEGLIGGGRMQRPGEVSLAHGGVLFLDETPEFRTALLQALREPLESREVTVVRAGYSVRYPAGFQLICAANPCPCGNLGRDAAVCLCSPADVHRYWRRLGGALLDRIDVRVPVSPPRSEDLQAPASEGSARIASRVAEAVERQRHRYRAMGWERNAELPAGAVEIHCPLDTAGRTALREAVDKLGLSARAYHSIARVARTIADLERSDGVTVDHLLEAVHTAATATATCAGSRCESHGLPEARLEWLRRNPLHRLTPGRLPLRCCSSWVRWT</sequence>
<dbReference type="CDD" id="cd00009">
    <property type="entry name" value="AAA"/>
    <property type="match status" value="1"/>
</dbReference>
<dbReference type="Gene3D" id="3.40.50.300">
    <property type="entry name" value="P-loop containing nucleotide triphosphate hydrolases"/>
    <property type="match status" value="1"/>
</dbReference>
<dbReference type="EMBL" id="CASHTH010001036">
    <property type="protein sequence ID" value="CAI8010445.1"/>
    <property type="molecule type" value="Genomic_DNA"/>
</dbReference>
<keyword evidence="4" id="KW-0067">ATP-binding</keyword>